<keyword evidence="3" id="KW-1185">Reference proteome</keyword>
<dbReference type="InParanoid" id="A0A0H2STU6"/>
<sequence>MPVLVIVKTDFAPRNAQRAGQNADRRLVHGKKNPVVMSDYPPAIELDRDEESIIWTRETRNLTELLLRSGSQHARRVPKPVRGGCDAERRSKNENEGLSLFNGNSPPTPNLDRHVRGNKSAGCPSRRRRRVDVVMNDRRPANKAPTLRKRGRQHNMLLVTSNMSQVITKKRHGVVSMYESHGA</sequence>
<dbReference type="AlphaFoldDB" id="A0A0H2STU6"/>
<evidence type="ECO:0000313" key="2">
    <source>
        <dbReference type="EMBL" id="KLO20541.1"/>
    </source>
</evidence>
<feature type="region of interest" description="Disordered" evidence="1">
    <location>
        <begin position="73"/>
        <end position="148"/>
    </location>
</feature>
<dbReference type="EMBL" id="KQ085882">
    <property type="protein sequence ID" value="KLO20541.1"/>
    <property type="molecule type" value="Genomic_DNA"/>
</dbReference>
<feature type="compositionally biased region" description="Basic and acidic residues" evidence="1">
    <location>
        <begin position="85"/>
        <end position="95"/>
    </location>
</feature>
<dbReference type="Proteomes" id="UP000053477">
    <property type="component" value="Unassembled WGS sequence"/>
</dbReference>
<reference evidence="2 3" key="1">
    <citation type="submission" date="2015-04" db="EMBL/GenBank/DDBJ databases">
        <title>Complete genome sequence of Schizopora paradoxa KUC8140, a cosmopolitan wood degrader in East Asia.</title>
        <authorList>
            <consortium name="DOE Joint Genome Institute"/>
            <person name="Min B."/>
            <person name="Park H."/>
            <person name="Jang Y."/>
            <person name="Kim J.-J."/>
            <person name="Kim K.H."/>
            <person name="Pangilinan J."/>
            <person name="Lipzen A."/>
            <person name="Riley R."/>
            <person name="Grigoriev I.V."/>
            <person name="Spatafora J.W."/>
            <person name="Choi I.-G."/>
        </authorList>
    </citation>
    <scope>NUCLEOTIDE SEQUENCE [LARGE SCALE GENOMIC DNA]</scope>
    <source>
        <strain evidence="2 3">KUC8140</strain>
    </source>
</reference>
<feature type="compositionally biased region" description="Basic and acidic residues" evidence="1">
    <location>
        <begin position="131"/>
        <end position="140"/>
    </location>
</feature>
<evidence type="ECO:0000313" key="3">
    <source>
        <dbReference type="Proteomes" id="UP000053477"/>
    </source>
</evidence>
<name>A0A0H2STU6_9AGAM</name>
<evidence type="ECO:0000256" key="1">
    <source>
        <dbReference type="SAM" id="MobiDB-lite"/>
    </source>
</evidence>
<organism evidence="2 3">
    <name type="scientific">Schizopora paradoxa</name>
    <dbReference type="NCBI Taxonomy" id="27342"/>
    <lineage>
        <taxon>Eukaryota</taxon>
        <taxon>Fungi</taxon>
        <taxon>Dikarya</taxon>
        <taxon>Basidiomycota</taxon>
        <taxon>Agaricomycotina</taxon>
        <taxon>Agaricomycetes</taxon>
        <taxon>Hymenochaetales</taxon>
        <taxon>Schizoporaceae</taxon>
        <taxon>Schizopora</taxon>
    </lineage>
</organism>
<protein>
    <submittedName>
        <fullName evidence="2">Uncharacterized protein</fullName>
    </submittedName>
</protein>
<accession>A0A0H2STU6</accession>
<gene>
    <name evidence="2" type="ORF">SCHPADRAFT_884584</name>
</gene>
<proteinExistence type="predicted"/>